<sequence length="144" mass="15241">MKALLVIPFLLLAGTAWAQDTARELDLTLPKENTPSPFTADPPGTYYGDKSGPRLPDPGAREDGIDPDKAQIHGSFTTGIGYSSRGGNSNFNAANLNITKAYGENKDKKVGVSISVSQYDGPGYFGPGPYGSPYGYPAPPPFGW</sequence>
<feature type="compositionally biased region" description="Basic and acidic residues" evidence="1">
    <location>
        <begin position="59"/>
        <end position="71"/>
    </location>
</feature>
<feature type="chain" id="PRO_5020376533" evidence="2">
    <location>
        <begin position="19"/>
        <end position="144"/>
    </location>
</feature>
<proteinExistence type="predicted"/>
<feature type="region of interest" description="Disordered" evidence="1">
    <location>
        <begin position="28"/>
        <end position="87"/>
    </location>
</feature>
<organism evidence="3 4">
    <name type="scientific">Pseudoxanthomonas composti</name>
    <dbReference type="NCBI Taxonomy" id="2137479"/>
    <lineage>
        <taxon>Bacteria</taxon>
        <taxon>Pseudomonadati</taxon>
        <taxon>Pseudomonadota</taxon>
        <taxon>Gammaproteobacteria</taxon>
        <taxon>Lysobacterales</taxon>
        <taxon>Lysobacteraceae</taxon>
        <taxon>Pseudoxanthomonas</taxon>
    </lineage>
</organism>
<protein>
    <submittedName>
        <fullName evidence="3">Uncharacterized protein</fullName>
    </submittedName>
</protein>
<accession>A0A4Q1JU91</accession>
<reference evidence="3 4" key="1">
    <citation type="submission" date="2019-01" db="EMBL/GenBank/DDBJ databases">
        <title>Pseudoxanthomonas composti sp. nov., isolated from compost.</title>
        <authorList>
            <person name="Yang G."/>
        </authorList>
    </citation>
    <scope>NUCLEOTIDE SEQUENCE [LARGE SCALE GENOMIC DNA]</scope>
    <source>
        <strain evidence="3 4">GSS15</strain>
    </source>
</reference>
<evidence type="ECO:0000313" key="3">
    <source>
        <dbReference type="EMBL" id="RXR04322.1"/>
    </source>
</evidence>
<feature type="signal peptide" evidence="2">
    <location>
        <begin position="1"/>
        <end position="18"/>
    </location>
</feature>
<dbReference type="Proteomes" id="UP000289784">
    <property type="component" value="Unassembled WGS sequence"/>
</dbReference>
<evidence type="ECO:0000256" key="2">
    <source>
        <dbReference type="SAM" id="SignalP"/>
    </source>
</evidence>
<evidence type="ECO:0000256" key="1">
    <source>
        <dbReference type="SAM" id="MobiDB-lite"/>
    </source>
</evidence>
<dbReference type="RefSeq" id="WP_129471593.1">
    <property type="nucleotide sequence ID" value="NZ_SAWZ01000006.1"/>
</dbReference>
<keyword evidence="2" id="KW-0732">Signal</keyword>
<name>A0A4Q1JU91_9GAMM</name>
<keyword evidence="4" id="KW-1185">Reference proteome</keyword>
<gene>
    <name evidence="3" type="ORF">EPA99_12655</name>
</gene>
<dbReference type="AlphaFoldDB" id="A0A4Q1JU91"/>
<dbReference type="EMBL" id="SAWZ01000006">
    <property type="protein sequence ID" value="RXR04322.1"/>
    <property type="molecule type" value="Genomic_DNA"/>
</dbReference>
<feature type="compositionally biased region" description="Polar residues" evidence="1">
    <location>
        <begin position="74"/>
        <end position="87"/>
    </location>
</feature>
<evidence type="ECO:0000313" key="4">
    <source>
        <dbReference type="Proteomes" id="UP000289784"/>
    </source>
</evidence>
<dbReference type="OrthoDB" id="5975465at2"/>
<comment type="caution">
    <text evidence="3">The sequence shown here is derived from an EMBL/GenBank/DDBJ whole genome shotgun (WGS) entry which is preliminary data.</text>
</comment>